<protein>
    <submittedName>
        <fullName evidence="2">DNA mismatch repair enzyme (Predicted ATPase)</fullName>
    </submittedName>
</protein>
<sequence>MADQNLHEFIDSVSTQDRLRVENDLGGGFVRLRVSEAERRQAQQDIRSVEDAVIEMLRNARDAGARTVFVASAKSGAERTVVMVDDACGVPLNMWDTIFEPRVTSKLDSMLFDDWGVHGRGMALYSIKQNATLAQVESSVEGGGSAFRVVFDTSKLTERADQSTCPELQRSETGEWVLGASPHNINRSVAEFALANRKECTVYMGSMVEIVATLYAFGRQALRTYSIMPDDSADDVAPSKRLAMARNADELVDLAATLGISISSRSAYRVINRNVDPCDPFLTTLPRAVATPVTKKGRAKDVLKDFRGLKIAVEDIQDFSDDLKKPFARLAARYYLEPDVEPKIRVDSDGVHVTFPVRKM</sequence>
<dbReference type="STRING" id="471855.Shel_10750"/>
<dbReference type="Pfam" id="PF13589">
    <property type="entry name" value="HATPase_c_3"/>
    <property type="match status" value="1"/>
</dbReference>
<evidence type="ECO:0000256" key="1">
    <source>
        <dbReference type="SAM" id="Coils"/>
    </source>
</evidence>
<feature type="coiled-coil region" evidence="1">
    <location>
        <begin position="32"/>
        <end position="59"/>
    </location>
</feature>
<dbReference type="eggNOG" id="COG0323">
    <property type="taxonomic scope" value="Bacteria"/>
</dbReference>
<organism evidence="2 3">
    <name type="scientific">Slackia heliotrinireducens (strain ATCC 29202 / DSM 20476 / NCTC 11029 / RHS 1)</name>
    <name type="common">Peptococcus heliotrinreducens</name>
    <dbReference type="NCBI Taxonomy" id="471855"/>
    <lineage>
        <taxon>Bacteria</taxon>
        <taxon>Bacillati</taxon>
        <taxon>Actinomycetota</taxon>
        <taxon>Coriobacteriia</taxon>
        <taxon>Eggerthellales</taxon>
        <taxon>Eggerthellaceae</taxon>
        <taxon>Slackia</taxon>
    </lineage>
</organism>
<gene>
    <name evidence="2" type="ordered locus">Shel_10750</name>
</gene>
<accession>C7N5C5</accession>
<proteinExistence type="predicted"/>
<dbReference type="InterPro" id="IPR036890">
    <property type="entry name" value="HATPase_C_sf"/>
</dbReference>
<dbReference type="EMBL" id="CP001684">
    <property type="protein sequence ID" value="ACV22110.1"/>
    <property type="molecule type" value="Genomic_DNA"/>
</dbReference>
<evidence type="ECO:0000313" key="3">
    <source>
        <dbReference type="Proteomes" id="UP000002026"/>
    </source>
</evidence>
<reference evidence="2 3" key="1">
    <citation type="journal article" date="2009" name="Stand. Genomic Sci.">
        <title>Complete genome sequence of Slackia heliotrinireducens type strain (RHS 1).</title>
        <authorList>
            <person name="Pukall R."/>
            <person name="Lapidus A."/>
            <person name="Nolan M."/>
            <person name="Copeland A."/>
            <person name="Glavina Del Rio T."/>
            <person name="Lucas S."/>
            <person name="Chen F."/>
            <person name="Tice H."/>
            <person name="Cheng J.F."/>
            <person name="Chertkov O."/>
            <person name="Bruce D."/>
            <person name="Goodwin L."/>
            <person name="Kuske C."/>
            <person name="Brettin T."/>
            <person name="Detter J.C."/>
            <person name="Han C."/>
            <person name="Pitluck S."/>
            <person name="Pati A."/>
            <person name="Mavrommatis K."/>
            <person name="Ivanova N."/>
            <person name="Ovchinnikova G."/>
            <person name="Chen A."/>
            <person name="Palaniappan K."/>
            <person name="Schneider S."/>
            <person name="Rohde M."/>
            <person name="Chain P."/>
            <person name="D'haeseleer P."/>
            <person name="Goker M."/>
            <person name="Bristow J."/>
            <person name="Eisen J.A."/>
            <person name="Markowitz V."/>
            <person name="Kyrpides N.C."/>
            <person name="Klenk H.P."/>
            <person name="Hugenholtz P."/>
        </authorList>
    </citation>
    <scope>NUCLEOTIDE SEQUENCE [LARGE SCALE GENOMIC DNA]</scope>
    <source>
        <strain evidence="3">ATCC 29202 / DSM 20476 / NCTC 11029 / RHS 1</strain>
    </source>
</reference>
<dbReference type="Proteomes" id="UP000002026">
    <property type="component" value="Chromosome"/>
</dbReference>
<evidence type="ECO:0000313" key="2">
    <source>
        <dbReference type="EMBL" id="ACV22110.1"/>
    </source>
</evidence>
<dbReference type="RefSeq" id="WP_012798213.1">
    <property type="nucleotide sequence ID" value="NC_013165.1"/>
</dbReference>
<dbReference type="SUPFAM" id="SSF55874">
    <property type="entry name" value="ATPase domain of HSP90 chaperone/DNA topoisomerase II/histidine kinase"/>
    <property type="match status" value="1"/>
</dbReference>
<dbReference type="KEGG" id="shi:Shel_10750"/>
<keyword evidence="1" id="KW-0175">Coiled coil</keyword>
<dbReference type="AlphaFoldDB" id="C7N5C5"/>
<dbReference type="Gene3D" id="3.30.565.10">
    <property type="entry name" value="Histidine kinase-like ATPase, C-terminal domain"/>
    <property type="match status" value="1"/>
</dbReference>
<keyword evidence="3" id="KW-1185">Reference proteome</keyword>
<dbReference type="HOGENOM" id="CLU_741277_0_0_11"/>
<name>C7N5C5_SLAHD</name>